<reference evidence="1" key="1">
    <citation type="submission" date="2020-04" db="EMBL/GenBank/DDBJ databases">
        <authorList>
            <person name="Chiriac C."/>
            <person name="Salcher M."/>
            <person name="Ghai R."/>
            <person name="Kavagutti S V."/>
        </authorList>
    </citation>
    <scope>NUCLEOTIDE SEQUENCE</scope>
</reference>
<gene>
    <name evidence="1" type="ORF">UFOVP862_3</name>
</gene>
<dbReference type="EMBL" id="LR796813">
    <property type="protein sequence ID" value="CAB4167217.1"/>
    <property type="molecule type" value="Genomic_DNA"/>
</dbReference>
<evidence type="ECO:0000313" key="1">
    <source>
        <dbReference type="EMBL" id="CAB4167217.1"/>
    </source>
</evidence>
<sequence>MADLFTGIACLVSVGVFLLLFLVPDHEACQPVRKRGEQ</sequence>
<protein>
    <submittedName>
        <fullName evidence="1">Uncharacterized protein</fullName>
    </submittedName>
</protein>
<name>A0A6J5P7R3_9CAUD</name>
<proteinExistence type="predicted"/>
<organism evidence="1">
    <name type="scientific">uncultured Caudovirales phage</name>
    <dbReference type="NCBI Taxonomy" id="2100421"/>
    <lineage>
        <taxon>Viruses</taxon>
        <taxon>Duplodnaviria</taxon>
        <taxon>Heunggongvirae</taxon>
        <taxon>Uroviricota</taxon>
        <taxon>Caudoviricetes</taxon>
        <taxon>Peduoviridae</taxon>
        <taxon>Maltschvirus</taxon>
        <taxon>Maltschvirus maltsch</taxon>
    </lineage>
</organism>
<accession>A0A6J5P7R3</accession>